<organism evidence="2 3">
    <name type="scientific">Halalkalibacterium halodurans (strain ATCC BAA-125 / DSM 18197 / FERM 7344 / JCM 9153 / C-125)</name>
    <name type="common">Bacillus halodurans</name>
    <dbReference type="NCBI Taxonomy" id="272558"/>
    <lineage>
        <taxon>Bacteria</taxon>
        <taxon>Bacillati</taxon>
        <taxon>Bacillota</taxon>
        <taxon>Bacilli</taxon>
        <taxon>Bacillales</taxon>
        <taxon>Bacillaceae</taxon>
        <taxon>Halalkalibacterium (ex Joshi et al. 2022)</taxon>
    </lineage>
</organism>
<dbReference type="PIR" id="H83689">
    <property type="entry name" value="H83689"/>
</dbReference>
<gene>
    <name evidence="2" type="ordered locus">BH0320</name>
</gene>
<dbReference type="InterPro" id="IPR006083">
    <property type="entry name" value="PRK/URK"/>
</dbReference>
<evidence type="ECO:0000313" key="3">
    <source>
        <dbReference type="Proteomes" id="UP000001258"/>
    </source>
</evidence>
<dbReference type="Gene3D" id="3.40.50.300">
    <property type="entry name" value="P-loop containing nucleotide triphosphate hydrolases"/>
    <property type="match status" value="1"/>
</dbReference>
<dbReference type="AlphaFoldDB" id="Q9KFZ6"/>
<keyword evidence="3" id="KW-1185">Reference proteome</keyword>
<feature type="domain" description="Phosphoribulokinase/uridine kinase" evidence="1">
    <location>
        <begin position="21"/>
        <end position="196"/>
    </location>
</feature>
<dbReference type="PANTHER" id="PTHR10285">
    <property type="entry name" value="URIDINE KINASE"/>
    <property type="match status" value="1"/>
</dbReference>
<name>Q9KFZ6_HALH5</name>
<dbReference type="InterPro" id="IPR027417">
    <property type="entry name" value="P-loop_NTPase"/>
</dbReference>
<dbReference type="Pfam" id="PF00485">
    <property type="entry name" value="PRK"/>
    <property type="match status" value="1"/>
</dbReference>
<sequence length="205" mass="24510">MSLLEVTEALCAHGPNDRPFIVGIDGLGGAGKTTFVKKLSRELKNWHHEVIVLPLDDYIVETKKRYETGYEEWYEYYYLQWDIRLLETELFKKLRNNSTDLTLPYYDRATDTIMPQHIHLTSSTIVLIEGVFLQRDEWRDYFDYVLFIDCSREVRAERVLNRDLYIGDYQTRVNKYKNRYWLAEEHYIKSVEPKKKADGLYSTRT</sequence>
<dbReference type="eggNOG" id="COG0572">
    <property type="taxonomic scope" value="Bacteria"/>
</dbReference>
<protein>
    <submittedName>
        <fullName evidence="2">BH0320 protein</fullName>
    </submittedName>
</protein>
<reference evidence="2 3" key="1">
    <citation type="journal article" date="2000" name="Nucleic Acids Res.">
        <title>Complete genome sequence of the alkaliphilic bacterium Bacillus halodurans and genomic sequence comparison with Bacillus subtilis.</title>
        <authorList>
            <person name="Takami H."/>
            <person name="Nakasone K."/>
            <person name="Takaki Y."/>
            <person name="Maeno G."/>
            <person name="Sasaki R."/>
            <person name="Masui N."/>
            <person name="Fuji F."/>
            <person name="Hirama C."/>
            <person name="Nakamura Y."/>
            <person name="Ogasawara N."/>
            <person name="Kuhara S."/>
            <person name="Horikoshi K."/>
        </authorList>
    </citation>
    <scope>NUCLEOTIDE SEQUENCE [LARGE SCALE GENOMIC DNA]</scope>
    <source>
        <strain evidence="3">ATCC BAA-125 / DSM 18197 / FERM 7344 / JCM 9153 / C-125</strain>
    </source>
</reference>
<evidence type="ECO:0000259" key="1">
    <source>
        <dbReference type="Pfam" id="PF00485"/>
    </source>
</evidence>
<proteinExistence type="predicted"/>
<dbReference type="OrthoDB" id="1420794at2"/>
<dbReference type="Proteomes" id="UP000001258">
    <property type="component" value="Chromosome"/>
</dbReference>
<dbReference type="GO" id="GO:0016301">
    <property type="term" value="F:kinase activity"/>
    <property type="evidence" value="ECO:0007669"/>
    <property type="project" value="InterPro"/>
</dbReference>
<dbReference type="KEGG" id="bha:BH0320"/>
<accession>Q9KFZ6</accession>
<dbReference type="NCBIfam" id="NF005807">
    <property type="entry name" value="PRK07667.1"/>
    <property type="match status" value="1"/>
</dbReference>
<dbReference type="HOGENOM" id="CLU_090613_1_1_9"/>
<dbReference type="RefSeq" id="WP_010896501.1">
    <property type="nucleotide sequence ID" value="NC_002570.2"/>
</dbReference>
<dbReference type="GO" id="GO:0005524">
    <property type="term" value="F:ATP binding"/>
    <property type="evidence" value="ECO:0007669"/>
    <property type="project" value="InterPro"/>
</dbReference>
<dbReference type="SUPFAM" id="SSF52540">
    <property type="entry name" value="P-loop containing nucleoside triphosphate hydrolases"/>
    <property type="match status" value="1"/>
</dbReference>
<dbReference type="STRING" id="272558.gene:10726173"/>
<dbReference type="EMBL" id="BA000004">
    <property type="protein sequence ID" value="BAB04039.1"/>
    <property type="molecule type" value="Genomic_DNA"/>
</dbReference>
<evidence type="ECO:0000313" key="2">
    <source>
        <dbReference type="EMBL" id="BAB04039.1"/>
    </source>
</evidence>